<dbReference type="PANTHER" id="PTHR48207">
    <property type="entry name" value="SUCCINATE--HYDROXYMETHYLGLUTARATE COA-TRANSFERASE"/>
    <property type="match status" value="1"/>
</dbReference>
<dbReference type="Proteomes" id="UP001162834">
    <property type="component" value="Chromosome"/>
</dbReference>
<organism evidence="2 3">
    <name type="scientific">Capillimicrobium parvum</name>
    <dbReference type="NCBI Taxonomy" id="2884022"/>
    <lineage>
        <taxon>Bacteria</taxon>
        <taxon>Bacillati</taxon>
        <taxon>Actinomycetota</taxon>
        <taxon>Thermoleophilia</taxon>
        <taxon>Solirubrobacterales</taxon>
        <taxon>Capillimicrobiaceae</taxon>
        <taxon>Capillimicrobium</taxon>
    </lineage>
</organism>
<protein>
    <submittedName>
        <fullName evidence="2">Acetyl-CoA:oxalate CoA-transferase</fullName>
        <ecNumber evidence="2">2.8.3.19</ecNumber>
    </submittedName>
</protein>
<dbReference type="Gene3D" id="3.30.1540.10">
    <property type="entry name" value="formyl-coa transferase, domain 3"/>
    <property type="match status" value="1"/>
</dbReference>
<proteinExistence type="predicted"/>
<keyword evidence="1 2" id="KW-0808">Transferase</keyword>
<dbReference type="InterPro" id="IPR050483">
    <property type="entry name" value="CoA-transferase_III_domain"/>
</dbReference>
<dbReference type="InterPro" id="IPR044855">
    <property type="entry name" value="CoA-Trfase_III_dom3_sf"/>
</dbReference>
<gene>
    <name evidence="2" type="primary">uctC_3</name>
    <name evidence="2" type="ORF">DSM104329_02375</name>
</gene>
<reference evidence="2" key="1">
    <citation type="journal article" date="2022" name="Int. J. Syst. Evol. Microbiol.">
        <title>Pseudomonas aegrilactucae sp. nov. and Pseudomonas morbosilactucae sp. nov., pathogens causing bacterial rot of lettuce in Japan.</title>
        <authorList>
            <person name="Sawada H."/>
            <person name="Fujikawa T."/>
            <person name="Satou M."/>
        </authorList>
    </citation>
    <scope>NUCLEOTIDE SEQUENCE</scope>
    <source>
        <strain evidence="2">0166_1</strain>
    </source>
</reference>
<dbReference type="EC" id="2.8.3.19" evidence="2"/>
<dbReference type="RefSeq" id="WP_259315657.1">
    <property type="nucleotide sequence ID" value="NZ_CP087164.1"/>
</dbReference>
<dbReference type="AlphaFoldDB" id="A0A9E6XXM4"/>
<evidence type="ECO:0000313" key="2">
    <source>
        <dbReference type="EMBL" id="UGS35978.1"/>
    </source>
</evidence>
<dbReference type="Gene3D" id="3.40.50.10540">
    <property type="entry name" value="Crotonobetainyl-coa:carnitine coa-transferase, domain 1"/>
    <property type="match status" value="1"/>
</dbReference>
<sequence>MSPWQEVDGLADGPLAGVRIVDLSRLLAGPYCTMILGDLGADVIKVEKPTNGDETRFTDSMVVGESGYYLGMNRNKRGITADVRTPEGAEIVRRLATDADVLIENFRPRYLDARSLGYDELKLDNPRLVYCSITGYGTRGPLVDRPGMDILTQASCGLMAITGEDGRAPVRIGPPVADFGAAFLASIAILAALRARDVTGTGQKIDLSLMSASFALVANFAAGALNSDQEVPRLGSAHPQIVPYQAFETSDGYVAIGIINKKFWVRFCELLGCPEWANDERFRRNRDRIANREILVPFIEERIRKSTTAHWLEVLEKADIPCAPVASLREALEHEQSTANGQVMTIEHPRLGPMRCLGLPYEFTDTPGSIRLAPPDHGEHTAAVLAAIGYSPEDIARLEGSAVV</sequence>
<name>A0A9E6XXM4_9ACTN</name>
<dbReference type="GO" id="GO:0008410">
    <property type="term" value="F:CoA-transferase activity"/>
    <property type="evidence" value="ECO:0007669"/>
    <property type="project" value="TreeGrafter"/>
</dbReference>
<dbReference type="EMBL" id="CP087164">
    <property type="protein sequence ID" value="UGS35978.1"/>
    <property type="molecule type" value="Genomic_DNA"/>
</dbReference>
<keyword evidence="3" id="KW-1185">Reference proteome</keyword>
<dbReference type="PANTHER" id="PTHR48207:SF3">
    <property type="entry name" value="SUCCINATE--HYDROXYMETHYLGLUTARATE COA-TRANSFERASE"/>
    <property type="match status" value="1"/>
</dbReference>
<dbReference type="InterPro" id="IPR023606">
    <property type="entry name" value="CoA-Trfase_III_dom_1_sf"/>
</dbReference>
<accession>A0A9E6XXM4</accession>
<dbReference type="InterPro" id="IPR003673">
    <property type="entry name" value="CoA-Trfase_fam_III"/>
</dbReference>
<evidence type="ECO:0000313" key="3">
    <source>
        <dbReference type="Proteomes" id="UP001162834"/>
    </source>
</evidence>
<dbReference type="SUPFAM" id="SSF89796">
    <property type="entry name" value="CoA-transferase family III (CaiB/BaiF)"/>
    <property type="match status" value="1"/>
</dbReference>
<dbReference type="KEGG" id="sbae:DSM104329_02375"/>
<dbReference type="Pfam" id="PF02515">
    <property type="entry name" value="CoA_transf_3"/>
    <property type="match status" value="1"/>
</dbReference>
<evidence type="ECO:0000256" key="1">
    <source>
        <dbReference type="ARBA" id="ARBA00022679"/>
    </source>
</evidence>